<keyword evidence="4" id="KW-0132">Cell division</keyword>
<evidence type="ECO:0000256" key="4">
    <source>
        <dbReference type="ARBA" id="ARBA00022618"/>
    </source>
</evidence>
<dbReference type="GO" id="GO:0034080">
    <property type="term" value="P:CENP-A containing chromatin assembly"/>
    <property type="evidence" value="ECO:0007669"/>
    <property type="project" value="TreeGrafter"/>
</dbReference>
<evidence type="ECO:0000256" key="8">
    <source>
        <dbReference type="ARBA" id="ARBA00023242"/>
    </source>
</evidence>
<proteinExistence type="predicted"/>
<dbReference type="AlphaFoldDB" id="A0AAE9WHA2"/>
<keyword evidence="10" id="KW-0137">Centromere</keyword>
<dbReference type="GO" id="GO:0046872">
    <property type="term" value="F:metal ion binding"/>
    <property type="evidence" value="ECO:0007669"/>
    <property type="project" value="UniProtKB-KW"/>
</dbReference>
<keyword evidence="13" id="KW-1185">Reference proteome</keyword>
<dbReference type="GO" id="GO:0007059">
    <property type="term" value="P:chromosome segregation"/>
    <property type="evidence" value="ECO:0007669"/>
    <property type="project" value="TreeGrafter"/>
</dbReference>
<dbReference type="EMBL" id="CP115613">
    <property type="protein sequence ID" value="WBW75429.1"/>
    <property type="molecule type" value="Genomic_DNA"/>
</dbReference>
<keyword evidence="7" id="KW-0862">Zinc</keyword>
<dbReference type="GO" id="GO:0005634">
    <property type="term" value="C:nucleus"/>
    <property type="evidence" value="ECO:0007669"/>
    <property type="project" value="UniProtKB-SubCell"/>
</dbReference>
<dbReference type="PANTHER" id="PTHR16431:SF1">
    <property type="entry name" value="NEUROGENIC PROTEIN MASTERMIND"/>
    <property type="match status" value="1"/>
</dbReference>
<organism evidence="12 13">
    <name type="scientific">Schizosaccharomyces osmophilus</name>
    <dbReference type="NCBI Taxonomy" id="2545709"/>
    <lineage>
        <taxon>Eukaryota</taxon>
        <taxon>Fungi</taxon>
        <taxon>Dikarya</taxon>
        <taxon>Ascomycota</taxon>
        <taxon>Taphrinomycotina</taxon>
        <taxon>Schizosaccharomycetes</taxon>
        <taxon>Schizosaccharomycetales</taxon>
        <taxon>Schizosaccharomycetaceae</taxon>
        <taxon>Schizosaccharomyces</taxon>
    </lineage>
</organism>
<evidence type="ECO:0000259" key="11">
    <source>
        <dbReference type="PROSITE" id="PS51793"/>
    </source>
</evidence>
<evidence type="ECO:0000256" key="10">
    <source>
        <dbReference type="ARBA" id="ARBA00023328"/>
    </source>
</evidence>
<dbReference type="InterPro" id="IPR034752">
    <property type="entry name" value="Mis18"/>
</dbReference>
<evidence type="ECO:0000256" key="1">
    <source>
        <dbReference type="ARBA" id="ARBA00004123"/>
    </source>
</evidence>
<dbReference type="InterPro" id="IPR004910">
    <property type="entry name" value="Yippee/Mis18/Cereblon"/>
</dbReference>
<feature type="domain" description="Mis18" evidence="11">
    <location>
        <begin position="20"/>
        <end position="116"/>
    </location>
</feature>
<evidence type="ECO:0000256" key="7">
    <source>
        <dbReference type="ARBA" id="ARBA00022833"/>
    </source>
</evidence>
<dbReference type="GO" id="GO:0000785">
    <property type="term" value="C:chromatin"/>
    <property type="evidence" value="ECO:0007669"/>
    <property type="project" value="TreeGrafter"/>
</dbReference>
<evidence type="ECO:0000256" key="9">
    <source>
        <dbReference type="ARBA" id="ARBA00023306"/>
    </source>
</evidence>
<evidence type="ECO:0000256" key="3">
    <source>
        <dbReference type="ARBA" id="ARBA00022454"/>
    </source>
</evidence>
<comment type="subcellular location">
    <subcellularLocation>
        <location evidence="2">Chromosome</location>
        <location evidence="2">Centromere</location>
    </subcellularLocation>
    <subcellularLocation>
        <location evidence="1">Nucleus</location>
    </subcellularLocation>
</comment>
<dbReference type="RefSeq" id="XP_056039672.1">
    <property type="nucleotide sequence ID" value="XM_056183057.1"/>
</dbReference>
<sequence>MSEAEVNAVESVNNDFESPPTVFQCKNCLQIVGDSNAWVISHREMNSFTLSDLAENTFDIEELLRTSDDGLCVYSVIECAKCNTSIGCVFRSTPRYLDDIRDMYTLTMDKISAYEIGAKTVNPEGLTRYQVDLEIKEDILKLKSFCLSLYEKCQSHSESIESIWNNISQLPLESKENRILSPKQTKRGIKRTRH</sequence>
<dbReference type="GO" id="GO:0000775">
    <property type="term" value="C:chromosome, centromeric region"/>
    <property type="evidence" value="ECO:0007669"/>
    <property type="project" value="UniProtKB-SubCell"/>
</dbReference>
<evidence type="ECO:0000313" key="12">
    <source>
        <dbReference type="EMBL" id="WBW75429.1"/>
    </source>
</evidence>
<evidence type="ECO:0000256" key="6">
    <source>
        <dbReference type="ARBA" id="ARBA00022776"/>
    </source>
</evidence>
<protein>
    <submittedName>
        <fullName evidence="12">Kinetochore protein Mis18</fullName>
    </submittedName>
</protein>
<reference evidence="12 13" key="1">
    <citation type="journal article" date="2023" name="G3 (Bethesda)">
        <title>A high-quality reference genome for the fission yeast Schizosaccharomyces osmophilus.</title>
        <authorList>
            <person name="Jia G.S."/>
            <person name="Zhang W.C."/>
            <person name="Liang Y."/>
            <person name="Liu X.H."/>
            <person name="Rhind N."/>
            <person name="Pidoux A."/>
            <person name="Brysch-Herzberg M."/>
            <person name="Du L.L."/>
        </authorList>
    </citation>
    <scope>NUCLEOTIDE SEQUENCE [LARGE SCALE GENOMIC DNA]</scope>
    <source>
        <strain evidence="12 13">CBS 15793</strain>
    </source>
</reference>
<evidence type="ECO:0000256" key="2">
    <source>
        <dbReference type="ARBA" id="ARBA00004584"/>
    </source>
</evidence>
<name>A0AAE9WHA2_9SCHI</name>
<gene>
    <name evidence="12" type="primary">mis18</name>
    <name evidence="12" type="ORF">SOMG_04270</name>
</gene>
<dbReference type="Proteomes" id="UP001212411">
    <property type="component" value="Chromosome 3"/>
</dbReference>
<dbReference type="Pfam" id="PF03226">
    <property type="entry name" value="Yippee-Mis18"/>
    <property type="match status" value="1"/>
</dbReference>
<keyword evidence="9" id="KW-0131">Cell cycle</keyword>
<keyword evidence="6" id="KW-0498">Mitosis</keyword>
<dbReference type="KEGG" id="som:SOMG_04270"/>
<dbReference type="GeneID" id="80877746"/>
<keyword evidence="8" id="KW-0539">Nucleus</keyword>
<dbReference type="PANTHER" id="PTHR16431">
    <property type="entry name" value="NEUROGENIC PROTEIN MASTERMIND"/>
    <property type="match status" value="1"/>
</dbReference>
<dbReference type="GO" id="GO:0051301">
    <property type="term" value="P:cell division"/>
    <property type="evidence" value="ECO:0007669"/>
    <property type="project" value="UniProtKB-KW"/>
</dbReference>
<keyword evidence="3" id="KW-0158">Chromosome</keyword>
<keyword evidence="5" id="KW-0479">Metal-binding</keyword>
<dbReference type="PROSITE" id="PS51793">
    <property type="entry name" value="MIS18"/>
    <property type="match status" value="1"/>
</dbReference>
<accession>A0AAE9WHA2</accession>
<evidence type="ECO:0000313" key="13">
    <source>
        <dbReference type="Proteomes" id="UP001212411"/>
    </source>
</evidence>
<evidence type="ECO:0000256" key="5">
    <source>
        <dbReference type="ARBA" id="ARBA00022723"/>
    </source>
</evidence>